<organism evidence="1 2">
    <name type="scientific">Fusarium decemcellulare</name>
    <dbReference type="NCBI Taxonomy" id="57161"/>
    <lineage>
        <taxon>Eukaryota</taxon>
        <taxon>Fungi</taxon>
        <taxon>Dikarya</taxon>
        <taxon>Ascomycota</taxon>
        <taxon>Pezizomycotina</taxon>
        <taxon>Sordariomycetes</taxon>
        <taxon>Hypocreomycetidae</taxon>
        <taxon>Hypocreales</taxon>
        <taxon>Nectriaceae</taxon>
        <taxon>Fusarium</taxon>
        <taxon>Fusarium decemcellulare species complex</taxon>
    </lineage>
</organism>
<protein>
    <submittedName>
        <fullName evidence="1">Uncharacterized protein</fullName>
    </submittedName>
</protein>
<proteinExistence type="predicted"/>
<sequence length="86" mass="9436">MPHEQHSLFTNADNALAILPKQYKPSQSISNILVIPILHQSLQSERQRPAVPRLPTATPTPTPIPAPEAHEPQTYSVVFPLIPVAS</sequence>
<dbReference type="EMBL" id="JANRMS010001378">
    <property type="protein sequence ID" value="KAJ3528681.1"/>
    <property type="molecule type" value="Genomic_DNA"/>
</dbReference>
<reference evidence="1" key="1">
    <citation type="submission" date="2022-08" db="EMBL/GenBank/DDBJ databases">
        <title>Genome Sequence of Fusarium decemcellulare.</title>
        <authorList>
            <person name="Buettner E."/>
        </authorList>
    </citation>
    <scope>NUCLEOTIDE SEQUENCE</scope>
    <source>
        <strain evidence="1">Babe19</strain>
    </source>
</reference>
<evidence type="ECO:0000313" key="1">
    <source>
        <dbReference type="EMBL" id="KAJ3528681.1"/>
    </source>
</evidence>
<name>A0ACC1RZM8_9HYPO</name>
<dbReference type="Proteomes" id="UP001148629">
    <property type="component" value="Unassembled WGS sequence"/>
</dbReference>
<gene>
    <name evidence="1" type="ORF">NM208_g10095</name>
</gene>
<keyword evidence="2" id="KW-1185">Reference proteome</keyword>
<evidence type="ECO:0000313" key="2">
    <source>
        <dbReference type="Proteomes" id="UP001148629"/>
    </source>
</evidence>
<accession>A0ACC1RZM8</accession>
<comment type="caution">
    <text evidence="1">The sequence shown here is derived from an EMBL/GenBank/DDBJ whole genome shotgun (WGS) entry which is preliminary data.</text>
</comment>